<reference evidence="1" key="1">
    <citation type="submission" date="2023-03" db="EMBL/GenBank/DDBJ databases">
        <title>Chromosome-level genomes of two armyworms, Mythimna separata and Mythimna loreyi, provide insights into the biosynthesis and reception of sex pheromones.</title>
        <authorList>
            <person name="Zhao H."/>
        </authorList>
    </citation>
    <scope>NUCLEOTIDE SEQUENCE</scope>
    <source>
        <strain evidence="1">BeijingLab</strain>
    </source>
</reference>
<proteinExistence type="predicted"/>
<accession>A0ACC2QM35</accession>
<evidence type="ECO:0000313" key="2">
    <source>
        <dbReference type="Proteomes" id="UP001231649"/>
    </source>
</evidence>
<evidence type="ECO:0000313" key="1">
    <source>
        <dbReference type="EMBL" id="KAJ8720778.1"/>
    </source>
</evidence>
<sequence>MILLNCFLFLFLKGIVAETEHKGVHLWRTQGDINDTVLNKFYERASSGEDIWIRNNETIDFLLYNEEQQKMASFLREHGLNYTVLIDDVRGKLDEALVKTFPTKRNAVSGDSFTWTAYPSLHEINDYLNKMALAYPTHCKISTIGKTAHSKPIYMLKITNGDANNKAILVDSGTHGREWTSVISTLYFIDSIVRKFYQQPKYITTKDWYIIPVLNPDGYDYSLTTDRLWRKNRRKLSGMCYGIDINRNFDYNWGKEGSTQKPCSNNYCGPVPFSEEESKALKGVADKRFTGYLSVHSAGTKVLYPLGANHDDHRRHLYMTKEIALAMRKIGGLQFLNRDIEKMGKIKYGMAMDWMYFVKEILHSYILETRGQYGFDYIPPEQILPAAKEVDAGLRRFAEALK</sequence>
<gene>
    <name evidence="1" type="ORF">PYW08_006243</name>
</gene>
<comment type="caution">
    <text evidence="1">The sequence shown here is derived from an EMBL/GenBank/DDBJ whole genome shotgun (WGS) entry which is preliminary data.</text>
</comment>
<keyword evidence="2" id="KW-1185">Reference proteome</keyword>
<name>A0ACC2QM35_9NEOP</name>
<protein>
    <submittedName>
        <fullName evidence="1">Uncharacterized protein</fullName>
    </submittedName>
</protein>
<organism evidence="1 2">
    <name type="scientific">Mythimna loreyi</name>
    <dbReference type="NCBI Taxonomy" id="667449"/>
    <lineage>
        <taxon>Eukaryota</taxon>
        <taxon>Metazoa</taxon>
        <taxon>Ecdysozoa</taxon>
        <taxon>Arthropoda</taxon>
        <taxon>Hexapoda</taxon>
        <taxon>Insecta</taxon>
        <taxon>Pterygota</taxon>
        <taxon>Neoptera</taxon>
        <taxon>Endopterygota</taxon>
        <taxon>Lepidoptera</taxon>
        <taxon>Glossata</taxon>
        <taxon>Ditrysia</taxon>
        <taxon>Noctuoidea</taxon>
        <taxon>Noctuidae</taxon>
        <taxon>Noctuinae</taxon>
        <taxon>Hadenini</taxon>
        <taxon>Mythimna</taxon>
    </lineage>
</organism>
<dbReference type="EMBL" id="CM056795">
    <property type="protein sequence ID" value="KAJ8720778.1"/>
    <property type="molecule type" value="Genomic_DNA"/>
</dbReference>
<dbReference type="Proteomes" id="UP001231649">
    <property type="component" value="Chromosome 19"/>
</dbReference>